<dbReference type="Pfam" id="PF03441">
    <property type="entry name" value="FAD_binding_7"/>
    <property type="match status" value="1"/>
</dbReference>
<evidence type="ECO:0000256" key="4">
    <source>
        <dbReference type="ARBA" id="ARBA00022630"/>
    </source>
</evidence>
<evidence type="ECO:0000256" key="6">
    <source>
        <dbReference type="ARBA" id="ARBA00022991"/>
    </source>
</evidence>
<dbReference type="PANTHER" id="PTHR11455">
    <property type="entry name" value="CRYPTOCHROME"/>
    <property type="match status" value="1"/>
</dbReference>
<evidence type="ECO:0000256" key="3">
    <source>
        <dbReference type="ARBA" id="ARBA00005862"/>
    </source>
</evidence>
<dbReference type="RefSeq" id="WP_345548901.1">
    <property type="nucleotide sequence ID" value="NZ_BAABRT010000004.1"/>
</dbReference>
<reference evidence="9 10" key="1">
    <citation type="submission" date="2024-02" db="EMBL/GenBank/DDBJ databases">
        <title>Microbulbifer aestuariivivens NBRC 112533.</title>
        <authorList>
            <person name="Ichikawa N."/>
            <person name="Katano-Makiyama Y."/>
            <person name="Hidaka K."/>
        </authorList>
    </citation>
    <scope>NUCLEOTIDE SEQUENCE [LARGE SCALE GENOMIC DNA]</scope>
    <source>
        <strain evidence="9 10">NBRC 112533</strain>
    </source>
</reference>
<dbReference type="Gene3D" id="1.25.40.80">
    <property type="match status" value="1"/>
</dbReference>
<keyword evidence="6 7" id="KW-0157">Chromophore</keyword>
<dbReference type="InterPro" id="IPR002081">
    <property type="entry name" value="Cryptochrome/DNA_photolyase_1"/>
</dbReference>
<dbReference type="NCBIfam" id="NF007955">
    <property type="entry name" value="PRK10674.1"/>
    <property type="match status" value="1"/>
</dbReference>
<comment type="cofactor">
    <cofactor evidence="2">
        <name>FAD</name>
        <dbReference type="ChEBI" id="CHEBI:57692"/>
    </cofactor>
</comment>
<dbReference type="Proteomes" id="UP001408594">
    <property type="component" value="Unassembled WGS sequence"/>
</dbReference>
<dbReference type="SUPFAM" id="SSF52425">
    <property type="entry name" value="Cryptochrome/photolyase, N-terminal domain"/>
    <property type="match status" value="1"/>
</dbReference>
<evidence type="ECO:0000256" key="2">
    <source>
        <dbReference type="ARBA" id="ARBA00001974"/>
    </source>
</evidence>
<evidence type="ECO:0000313" key="9">
    <source>
        <dbReference type="EMBL" id="GAA5524145.1"/>
    </source>
</evidence>
<dbReference type="SUPFAM" id="SSF48173">
    <property type="entry name" value="Cryptochrome/photolyase FAD-binding domain"/>
    <property type="match status" value="1"/>
</dbReference>
<comment type="similarity">
    <text evidence="7">Belongs to the DNA photolyase family.</text>
</comment>
<evidence type="ECO:0000313" key="10">
    <source>
        <dbReference type="Proteomes" id="UP001408594"/>
    </source>
</evidence>
<evidence type="ECO:0000256" key="7">
    <source>
        <dbReference type="RuleBase" id="RU004182"/>
    </source>
</evidence>
<dbReference type="PANTHER" id="PTHR11455:SF9">
    <property type="entry name" value="CRYPTOCHROME CIRCADIAN CLOCK 5 ISOFORM X1"/>
    <property type="match status" value="1"/>
</dbReference>
<evidence type="ECO:0000256" key="5">
    <source>
        <dbReference type="ARBA" id="ARBA00022827"/>
    </source>
</evidence>
<comment type="similarity">
    <text evidence="3">Belongs to the DNA photolyase class-1 family.</text>
</comment>
<protein>
    <submittedName>
        <fullName evidence="9">Deoxyribodipyrimidine photo-lyase</fullName>
    </submittedName>
</protein>
<dbReference type="PROSITE" id="PS00691">
    <property type="entry name" value="DNA_PHOTOLYASES_1_2"/>
    <property type="match status" value="1"/>
</dbReference>
<name>A0ABP9WM18_9GAMM</name>
<dbReference type="Pfam" id="PF00875">
    <property type="entry name" value="DNA_photolyase"/>
    <property type="match status" value="1"/>
</dbReference>
<comment type="caution">
    <text evidence="9">The sequence shown here is derived from an EMBL/GenBank/DDBJ whole genome shotgun (WGS) entry which is preliminary data.</text>
</comment>
<dbReference type="InterPro" id="IPR005101">
    <property type="entry name" value="Cryptochr/Photolyase_FAD-bd"/>
</dbReference>
<dbReference type="InterPro" id="IPR006050">
    <property type="entry name" value="DNA_photolyase_N"/>
</dbReference>
<dbReference type="InterPro" id="IPR036134">
    <property type="entry name" value="Crypto/Photolyase_FAD-like_sf"/>
</dbReference>
<keyword evidence="10" id="KW-1185">Reference proteome</keyword>
<dbReference type="InterPro" id="IPR036155">
    <property type="entry name" value="Crypto/Photolyase_N_sf"/>
</dbReference>
<dbReference type="Gene3D" id="3.40.50.620">
    <property type="entry name" value="HUPs"/>
    <property type="match status" value="1"/>
</dbReference>
<keyword evidence="4 7" id="KW-0285">Flavoprotein</keyword>
<dbReference type="EMBL" id="BAABRT010000004">
    <property type="protein sequence ID" value="GAA5524145.1"/>
    <property type="molecule type" value="Genomic_DNA"/>
</dbReference>
<sequence>MSGRYQHQRGLVWFRSDLRVHDNMALYRAVESCHEVAGVFIACPQTWQSHDEGDNLVAFRLACLRELQAALGERNIPLYFLELKRFEQVPQAMAQIVSKLQASAVYANAEYPLNERRRDQSVRQALREMEVAIEFTSDRTLVPPGAIKTNSGEAYKVFTPFKRAFIAQCGGADFSPLPAPRKRAAADWPGWLQIEGKDNLRQTIPATVKGYRAMPLEQGRLLGWQPGEKAARKRLKGFEERIHAYADERDFPGIDGTSKLSPYLSSGALSVRQCAQLALACNRGRWTGGRAGVDCWLGELIWREFYTHLLVAFPRLCKHQPFKLETEGVRWSADEQAFRRWCRGETGVPIVDAAMLQLQQSGWMHNRLRMVVASFLTKNLLIDWRWGERYFMNLLIDGDFAANNGGWQWAASTGTDAAPYFRVFNPYSQSEKFDRRGEFIRHYLPALQKLSDKQVHQPPPMAGYPAPICDVKETRKRAIEAFAALKK</sequence>
<comment type="cofactor">
    <cofactor evidence="1">
        <name>(6R)-5,10-methylene-5,6,7,8-tetrahydrofolate</name>
        <dbReference type="ChEBI" id="CHEBI:15636"/>
    </cofactor>
</comment>
<gene>
    <name evidence="9" type="primary">phrB_1</name>
    <name evidence="9" type="ORF">Maes01_00699</name>
</gene>
<keyword evidence="5 7" id="KW-0274">FAD</keyword>
<dbReference type="PRINTS" id="PR00147">
    <property type="entry name" value="DNAPHOTLYASE"/>
</dbReference>
<proteinExistence type="inferred from homology"/>
<dbReference type="InterPro" id="IPR014729">
    <property type="entry name" value="Rossmann-like_a/b/a_fold"/>
</dbReference>
<dbReference type="PROSITE" id="PS51645">
    <property type="entry name" value="PHR_CRY_ALPHA_BETA"/>
    <property type="match status" value="1"/>
</dbReference>
<accession>A0ABP9WM18</accession>
<dbReference type="Gene3D" id="1.10.579.10">
    <property type="entry name" value="DNA Cyclobutane Dipyrimidine Photolyase, subunit A, domain 3"/>
    <property type="match status" value="1"/>
</dbReference>
<organism evidence="9 10">
    <name type="scientific">Microbulbifer aestuariivivens</name>
    <dbReference type="NCBI Taxonomy" id="1908308"/>
    <lineage>
        <taxon>Bacteria</taxon>
        <taxon>Pseudomonadati</taxon>
        <taxon>Pseudomonadota</taxon>
        <taxon>Gammaproteobacteria</taxon>
        <taxon>Cellvibrionales</taxon>
        <taxon>Microbulbiferaceae</taxon>
        <taxon>Microbulbifer</taxon>
    </lineage>
</organism>
<evidence type="ECO:0000256" key="1">
    <source>
        <dbReference type="ARBA" id="ARBA00001932"/>
    </source>
</evidence>
<evidence type="ECO:0000259" key="8">
    <source>
        <dbReference type="PROSITE" id="PS51645"/>
    </source>
</evidence>
<dbReference type="InterPro" id="IPR018394">
    <property type="entry name" value="DNA_photolyase_1_CS_C"/>
</dbReference>
<feature type="domain" description="Photolyase/cryptochrome alpha/beta" evidence="8">
    <location>
        <begin position="8"/>
        <end position="141"/>
    </location>
</feature>